<reference evidence="3 5" key="2">
    <citation type="submission" date="2019-01" db="EMBL/GenBank/DDBJ databases">
        <title>Anoxybacillus flavithermus in powdered infant formula.</title>
        <authorList>
            <person name="Rhee M.S."/>
            <person name="Choi I.-G."/>
            <person name="Cho T.J."/>
            <person name="Park B."/>
        </authorList>
    </citation>
    <scope>NUCLEOTIDE SEQUENCE [LARGE SCALE GENOMIC DNA]</scope>
    <source>
        <strain evidence="3 5">FHS-PPAM212</strain>
    </source>
</reference>
<dbReference type="Gene3D" id="3.90.226.10">
    <property type="entry name" value="2-enoyl-CoA Hydratase, Chain A, domain 1"/>
    <property type="match status" value="1"/>
</dbReference>
<dbReference type="SUPFAM" id="SSF52096">
    <property type="entry name" value="ClpP/crotonase"/>
    <property type="match status" value="1"/>
</dbReference>
<comment type="similarity">
    <text evidence="1">Belongs to the enoyl-CoA hydratase/isomerase family.</text>
</comment>
<evidence type="ECO:0000256" key="1">
    <source>
        <dbReference type="ARBA" id="ARBA00005254"/>
    </source>
</evidence>
<evidence type="ECO:0000313" key="3">
    <source>
        <dbReference type="EMBL" id="RWU12644.1"/>
    </source>
</evidence>
<dbReference type="InterPro" id="IPR001753">
    <property type="entry name" value="Enoyl-CoA_hydra/iso"/>
</dbReference>
<protein>
    <submittedName>
        <fullName evidence="2 3">Enoyl-CoA hydratase</fullName>
        <ecNumber evidence="3">4.2.1.17</ecNumber>
    </submittedName>
</protein>
<keyword evidence="3" id="KW-0456">Lyase</keyword>
<gene>
    <name evidence="3" type="ORF">EA138_08880</name>
    <name evidence="2" type="ORF">TAF16_2868</name>
</gene>
<comment type="caution">
    <text evidence="2">The sequence shown here is derived from an EMBL/GenBank/DDBJ whole genome shotgun (WGS) entry which is preliminary data.</text>
</comment>
<dbReference type="Proteomes" id="UP000078336">
    <property type="component" value="Unassembled WGS sequence"/>
</dbReference>
<evidence type="ECO:0000313" key="4">
    <source>
        <dbReference type="Proteomes" id="UP000078336"/>
    </source>
</evidence>
<dbReference type="EMBL" id="SBBW01000031">
    <property type="protein sequence ID" value="RWU12644.1"/>
    <property type="molecule type" value="Genomic_DNA"/>
</dbReference>
<dbReference type="AlphaFoldDB" id="A0A178T7V7"/>
<organism evidence="2 4">
    <name type="scientific">Anoxybacillus flavithermus</name>
    <dbReference type="NCBI Taxonomy" id="33934"/>
    <lineage>
        <taxon>Bacteria</taxon>
        <taxon>Bacillati</taxon>
        <taxon>Bacillota</taxon>
        <taxon>Bacilli</taxon>
        <taxon>Bacillales</taxon>
        <taxon>Anoxybacillaceae</taxon>
        <taxon>Anoxybacillus</taxon>
    </lineage>
</organism>
<dbReference type="Gene3D" id="1.10.12.10">
    <property type="entry name" value="Lyase 2-enoyl-coa Hydratase, Chain A, domain 2"/>
    <property type="match status" value="1"/>
</dbReference>
<dbReference type="RefSeq" id="WP_004890274.1">
    <property type="nucleotide sequence ID" value="NZ_CP021838.1"/>
</dbReference>
<evidence type="ECO:0000313" key="2">
    <source>
        <dbReference type="EMBL" id="OAO76161.1"/>
    </source>
</evidence>
<dbReference type="PANTHER" id="PTHR43459:SF1">
    <property type="entry name" value="EG:BACN32G11.4 PROTEIN"/>
    <property type="match status" value="1"/>
</dbReference>
<dbReference type="GO" id="GO:0016853">
    <property type="term" value="F:isomerase activity"/>
    <property type="evidence" value="ECO:0007669"/>
    <property type="project" value="UniProtKB-KW"/>
</dbReference>
<dbReference type="EMBL" id="LUCQ01000179">
    <property type="protein sequence ID" value="OAO76161.1"/>
    <property type="molecule type" value="Genomic_DNA"/>
</dbReference>
<dbReference type="Pfam" id="PF00378">
    <property type="entry name" value="ECH_1"/>
    <property type="match status" value="1"/>
</dbReference>
<dbReference type="PATRIC" id="fig|33934.6.peg.1222"/>
<dbReference type="OrthoDB" id="9775794at2"/>
<name>A0A178T7V7_9BACL</name>
<dbReference type="Proteomes" id="UP000286434">
    <property type="component" value="Unassembled WGS sequence"/>
</dbReference>
<keyword evidence="2" id="KW-0413">Isomerase</keyword>
<dbReference type="GO" id="GO:0004300">
    <property type="term" value="F:enoyl-CoA hydratase activity"/>
    <property type="evidence" value="ECO:0007669"/>
    <property type="project" value="UniProtKB-EC"/>
</dbReference>
<dbReference type="EC" id="4.2.1.17" evidence="3"/>
<sequence length="268" mass="30059">MSKENSEQTKEGMEKMEHIVLSYENRVATIELNRPNALNALHEQMLTELLQALKEVEASEADIVIIRGRGKGFSAGGDIKTMLQSTNEHSFIEVMETIKQIAMTLHQLPKLTISYIHGAAAGLGFSLALACDHVIANEQARVAMNFIGIGLVPDGGGHFFLNRKIGDVKSKQIIWEGKIMSAQEAYEVGLVDEIGDEQAIQHKVNEWLAKPIRAMIATKQLYARLSEQQLFNTLQMETAYQAEMRKTKDHEEGIRAFLEKRRPHFSGK</sequence>
<reference evidence="2 4" key="1">
    <citation type="submission" date="2016-03" db="EMBL/GenBank/DDBJ databases">
        <title>Spore heat resistance.</title>
        <authorList>
            <person name="Boekhorst J."/>
            <person name="Berendsen E.M."/>
            <person name="Wells-Bennik M.H."/>
            <person name="Kuipers O.P."/>
        </authorList>
    </citation>
    <scope>NUCLEOTIDE SEQUENCE [LARGE SCALE GENOMIC DNA]</scope>
    <source>
        <strain evidence="2 4">AF16</strain>
    </source>
</reference>
<evidence type="ECO:0000313" key="5">
    <source>
        <dbReference type="Proteomes" id="UP000286434"/>
    </source>
</evidence>
<dbReference type="InterPro" id="IPR029045">
    <property type="entry name" value="ClpP/crotonase-like_dom_sf"/>
</dbReference>
<dbReference type="CDD" id="cd06558">
    <property type="entry name" value="crotonase-like"/>
    <property type="match status" value="1"/>
</dbReference>
<keyword evidence="4" id="KW-1185">Reference proteome</keyword>
<proteinExistence type="inferred from homology"/>
<dbReference type="PANTHER" id="PTHR43459">
    <property type="entry name" value="ENOYL-COA HYDRATASE"/>
    <property type="match status" value="1"/>
</dbReference>
<dbReference type="InterPro" id="IPR014748">
    <property type="entry name" value="Enoyl-CoA_hydra_C"/>
</dbReference>
<accession>A0A178T7V7</accession>
<dbReference type="NCBIfam" id="NF005804">
    <property type="entry name" value="PRK07659.1"/>
    <property type="match status" value="1"/>
</dbReference>